<keyword evidence="1" id="KW-0175">Coiled coil</keyword>
<dbReference type="RefSeq" id="WP_099513447.1">
    <property type="nucleotide sequence ID" value="NZ_CP016617.1"/>
</dbReference>
<protein>
    <submittedName>
        <fullName evidence="2">Uncharacterized protein</fullName>
    </submittedName>
</protein>
<geneLocation type="plasmid" evidence="2">
    <name>unnamed1</name>
</geneLocation>
<gene>
    <name evidence="2" type="ORF">BB934_28900</name>
</gene>
<proteinExistence type="predicted"/>
<dbReference type="AlphaFoldDB" id="A0A1B2EQR1"/>
<feature type="coiled-coil region" evidence="1">
    <location>
        <begin position="53"/>
        <end position="80"/>
    </location>
</feature>
<keyword evidence="2" id="KW-0614">Plasmid</keyword>
<evidence type="ECO:0000313" key="2">
    <source>
        <dbReference type="EMBL" id="ANY82334.1"/>
    </source>
</evidence>
<dbReference type="OrthoDB" id="8001445at2"/>
<dbReference type="KEGG" id="moc:BB934_28900"/>
<evidence type="ECO:0000256" key="1">
    <source>
        <dbReference type="SAM" id="Coils"/>
    </source>
</evidence>
<sequence length="135" mass="14928">MRGVQQPAPERGENRTKTALELWPEAQARADEIVAVWDKYLADTRAAREQSGFEEADEAAREAVADLHELEGRIVRMRAKTPKGMLVKARMAALDPTTVSTVDDLEHALEERFETGHIIGLSLILDVLDLHGGDA</sequence>
<accession>A0A1B2EQR1</accession>
<dbReference type="EMBL" id="CP016617">
    <property type="protein sequence ID" value="ANY82334.1"/>
    <property type="molecule type" value="Genomic_DNA"/>
</dbReference>
<name>A0A1B2EQR1_9HYPH</name>
<reference evidence="2" key="1">
    <citation type="submission" date="2016-07" db="EMBL/GenBank/DDBJ databases">
        <title>Microvirga ossetica sp. nov. a new species of rhizobia isolated from root nodules of the legume species Vicia alpestris Steven originated from North Ossetia region in the Caucasus.</title>
        <authorList>
            <person name="Safronova V.I."/>
            <person name="Kuznetsova I.G."/>
            <person name="Sazanova A.L."/>
            <person name="Belimov A."/>
            <person name="Andronov E."/>
            <person name="Osledkin Y.S."/>
            <person name="Onishchuk O.P."/>
            <person name="Kurchak O.N."/>
            <person name="Shaposhnikov A.I."/>
            <person name="Willems A."/>
            <person name="Tikhonovich I.A."/>
        </authorList>
    </citation>
    <scope>NUCLEOTIDE SEQUENCE [LARGE SCALE GENOMIC DNA]</scope>
    <source>
        <strain evidence="2">V5/3M</strain>
        <plasmid evidence="2">unnamed1</plasmid>
    </source>
</reference>
<organism evidence="2">
    <name type="scientific">Microvirga ossetica</name>
    <dbReference type="NCBI Taxonomy" id="1882682"/>
    <lineage>
        <taxon>Bacteria</taxon>
        <taxon>Pseudomonadati</taxon>
        <taxon>Pseudomonadota</taxon>
        <taxon>Alphaproteobacteria</taxon>
        <taxon>Hyphomicrobiales</taxon>
        <taxon>Methylobacteriaceae</taxon>
        <taxon>Microvirga</taxon>
    </lineage>
</organism>